<keyword evidence="6 9" id="KW-1133">Transmembrane helix</keyword>
<comment type="subcellular location">
    <subcellularLocation>
        <location evidence="1">Membrane</location>
        <topology evidence="1">Multi-pass membrane protein</topology>
    </subcellularLocation>
</comment>
<dbReference type="Pfam" id="PF01490">
    <property type="entry name" value="Aa_trans"/>
    <property type="match status" value="1"/>
</dbReference>
<evidence type="ECO:0000256" key="9">
    <source>
        <dbReference type="SAM" id="Phobius"/>
    </source>
</evidence>
<keyword evidence="7 9" id="KW-0472">Membrane</keyword>
<evidence type="ECO:0000313" key="12">
    <source>
        <dbReference type="Proteomes" id="UP000605846"/>
    </source>
</evidence>
<evidence type="ECO:0000256" key="6">
    <source>
        <dbReference type="ARBA" id="ARBA00022989"/>
    </source>
</evidence>
<gene>
    <name evidence="11" type="ORF">EC973_000995</name>
</gene>
<proteinExistence type="inferred from homology"/>
<comment type="similarity">
    <text evidence="2">Belongs to the amino acid/polyamine transporter 2 family.</text>
</comment>
<protein>
    <recommendedName>
        <fullName evidence="10">Amino acid transporter transmembrane domain-containing protein</fullName>
    </recommendedName>
</protein>
<dbReference type="GO" id="GO:0016020">
    <property type="term" value="C:membrane"/>
    <property type="evidence" value="ECO:0007669"/>
    <property type="project" value="UniProtKB-SubCell"/>
</dbReference>
<dbReference type="PANTHER" id="PTHR22950">
    <property type="entry name" value="AMINO ACID TRANSPORTER"/>
    <property type="match status" value="1"/>
</dbReference>
<keyword evidence="3" id="KW-0813">Transport</keyword>
<feature type="transmembrane region" description="Helical" evidence="9">
    <location>
        <begin position="141"/>
        <end position="168"/>
    </location>
</feature>
<keyword evidence="12" id="KW-1185">Reference proteome</keyword>
<accession>A0A8H7BUU5</accession>
<dbReference type="AlphaFoldDB" id="A0A8H7BUU5"/>
<evidence type="ECO:0000313" key="11">
    <source>
        <dbReference type="EMBL" id="KAF7730949.1"/>
    </source>
</evidence>
<evidence type="ECO:0000256" key="5">
    <source>
        <dbReference type="ARBA" id="ARBA00022970"/>
    </source>
</evidence>
<feature type="transmembrane region" description="Helical" evidence="9">
    <location>
        <begin position="223"/>
        <end position="240"/>
    </location>
</feature>
<sequence length="274" mass="30057">MSLSTLGPDRKTFPQSNNCNQASDTPNDISVKTSGGNSLHDNDDWVYSPTATTEYAQLDIDDSETVLHRPLLEETHDEDAETKVYRLPSEGGSIFVSFVRLKLNMANSIIGAGIIGLPFSFKEASLSLAGRTTYQDLLEFSFGRTGLIAISVFQFAFAFGGMCAYCVIIGDTIPHVIRSLVPSIEQIPVLWVFGNRRLCITIFTVFVSYPLSLYRDIAKLAKTSALALVAIIVIIVSVVIEGPKVPEELRGSREDVFNFMNNEVFQAIAVISFG</sequence>
<evidence type="ECO:0000256" key="7">
    <source>
        <dbReference type="ARBA" id="ARBA00023136"/>
    </source>
</evidence>
<evidence type="ECO:0000256" key="8">
    <source>
        <dbReference type="SAM" id="MobiDB-lite"/>
    </source>
</evidence>
<dbReference type="EMBL" id="JABAYA010000012">
    <property type="protein sequence ID" value="KAF7730949.1"/>
    <property type="molecule type" value="Genomic_DNA"/>
</dbReference>
<feature type="domain" description="Amino acid transporter transmembrane" evidence="10">
    <location>
        <begin position="130"/>
        <end position="273"/>
    </location>
</feature>
<keyword evidence="5" id="KW-0029">Amino-acid transport</keyword>
<organism evidence="11 12">
    <name type="scientific">Apophysomyces ossiformis</name>
    <dbReference type="NCBI Taxonomy" id="679940"/>
    <lineage>
        <taxon>Eukaryota</taxon>
        <taxon>Fungi</taxon>
        <taxon>Fungi incertae sedis</taxon>
        <taxon>Mucoromycota</taxon>
        <taxon>Mucoromycotina</taxon>
        <taxon>Mucoromycetes</taxon>
        <taxon>Mucorales</taxon>
        <taxon>Mucorineae</taxon>
        <taxon>Mucoraceae</taxon>
        <taxon>Apophysomyces</taxon>
    </lineage>
</organism>
<dbReference type="PANTHER" id="PTHR22950:SF458">
    <property type="entry name" value="SODIUM-COUPLED NEUTRAL AMINO ACID TRANSPORTER 11-RELATED"/>
    <property type="match status" value="1"/>
</dbReference>
<keyword evidence="4 9" id="KW-0812">Transmembrane</keyword>
<dbReference type="GO" id="GO:0015179">
    <property type="term" value="F:L-amino acid transmembrane transporter activity"/>
    <property type="evidence" value="ECO:0007669"/>
    <property type="project" value="TreeGrafter"/>
</dbReference>
<dbReference type="InterPro" id="IPR013057">
    <property type="entry name" value="AA_transpt_TM"/>
</dbReference>
<evidence type="ECO:0000256" key="3">
    <source>
        <dbReference type="ARBA" id="ARBA00022448"/>
    </source>
</evidence>
<comment type="caution">
    <text evidence="11">The sequence shown here is derived from an EMBL/GenBank/DDBJ whole genome shotgun (WGS) entry which is preliminary data.</text>
</comment>
<dbReference type="GO" id="GO:0005783">
    <property type="term" value="C:endoplasmic reticulum"/>
    <property type="evidence" value="ECO:0007669"/>
    <property type="project" value="TreeGrafter"/>
</dbReference>
<name>A0A8H7BUU5_9FUNG</name>
<dbReference type="OrthoDB" id="28208at2759"/>
<dbReference type="Proteomes" id="UP000605846">
    <property type="component" value="Unassembled WGS sequence"/>
</dbReference>
<feature type="compositionally biased region" description="Polar residues" evidence="8">
    <location>
        <begin position="13"/>
        <end position="27"/>
    </location>
</feature>
<evidence type="ECO:0000256" key="1">
    <source>
        <dbReference type="ARBA" id="ARBA00004141"/>
    </source>
</evidence>
<evidence type="ECO:0000256" key="2">
    <source>
        <dbReference type="ARBA" id="ARBA00008066"/>
    </source>
</evidence>
<evidence type="ECO:0000256" key="4">
    <source>
        <dbReference type="ARBA" id="ARBA00022692"/>
    </source>
</evidence>
<feature type="region of interest" description="Disordered" evidence="8">
    <location>
        <begin position="1"/>
        <end position="27"/>
    </location>
</feature>
<evidence type="ECO:0000259" key="10">
    <source>
        <dbReference type="Pfam" id="PF01490"/>
    </source>
</evidence>
<reference evidence="11" key="1">
    <citation type="submission" date="2020-01" db="EMBL/GenBank/DDBJ databases">
        <title>Genome Sequencing of Three Apophysomyces-Like Fungal Strains Confirms a Novel Fungal Genus in the Mucoromycota with divergent Burkholderia-like Endosymbiotic Bacteria.</title>
        <authorList>
            <person name="Stajich J.E."/>
            <person name="Macias A.M."/>
            <person name="Carter-House D."/>
            <person name="Lovett B."/>
            <person name="Kasson L.R."/>
            <person name="Berry K."/>
            <person name="Grigoriev I."/>
            <person name="Chang Y."/>
            <person name="Spatafora J."/>
            <person name="Kasson M.T."/>
        </authorList>
    </citation>
    <scope>NUCLEOTIDE SEQUENCE</scope>
    <source>
        <strain evidence="11">NRRL A-21654</strain>
    </source>
</reference>